<dbReference type="EMBL" id="MNYI01000029">
    <property type="protein sequence ID" value="OIP43004.1"/>
    <property type="molecule type" value="Genomic_DNA"/>
</dbReference>
<organism evidence="1 2">
    <name type="scientific">Candidatus Desantisbacteria bacterium CG2_30_40_21</name>
    <dbReference type="NCBI Taxonomy" id="1817895"/>
    <lineage>
        <taxon>Bacteria</taxon>
        <taxon>Candidatus Desantisiibacteriota</taxon>
    </lineage>
</organism>
<proteinExistence type="predicted"/>
<reference evidence="1 2" key="1">
    <citation type="journal article" date="2016" name="Environ. Microbiol.">
        <title>Genomic resolution of a cold subsurface aquifer community provides metabolic insights for novel microbes adapted to high CO concentrations.</title>
        <authorList>
            <person name="Probst A.J."/>
            <person name="Castelle C.J."/>
            <person name="Singh A."/>
            <person name="Brown C.T."/>
            <person name="Anantharaman K."/>
            <person name="Sharon I."/>
            <person name="Hug L.A."/>
            <person name="Burstein D."/>
            <person name="Emerson J.B."/>
            <person name="Thomas B.C."/>
            <person name="Banfield J.F."/>
        </authorList>
    </citation>
    <scope>NUCLEOTIDE SEQUENCE [LARGE SCALE GENOMIC DNA]</scope>
    <source>
        <strain evidence="1">CG2_30_40_21</strain>
    </source>
</reference>
<sequence length="69" mass="7726">MMRFVRLPLMVWLILMPKLNRLPGMPNWIISLAGIKRMEVCTIINGCRSGRPMGKGDIQVCITVEGVIG</sequence>
<gene>
    <name evidence="1" type="ORF">AUJ95_01140</name>
</gene>
<comment type="caution">
    <text evidence="1">The sequence shown here is derived from an EMBL/GenBank/DDBJ whole genome shotgun (WGS) entry which is preliminary data.</text>
</comment>
<protein>
    <submittedName>
        <fullName evidence="1">Uncharacterized protein</fullName>
    </submittedName>
</protein>
<accession>A0A1J5E3N4</accession>
<name>A0A1J5E3N4_9BACT</name>
<dbReference type="Proteomes" id="UP000183085">
    <property type="component" value="Unassembled WGS sequence"/>
</dbReference>
<evidence type="ECO:0000313" key="1">
    <source>
        <dbReference type="EMBL" id="OIP43004.1"/>
    </source>
</evidence>
<dbReference type="STRING" id="1817895.AUJ95_01140"/>
<evidence type="ECO:0000313" key="2">
    <source>
        <dbReference type="Proteomes" id="UP000183085"/>
    </source>
</evidence>
<dbReference type="AlphaFoldDB" id="A0A1J5E3N4"/>